<feature type="domain" description="PAS" evidence="18">
    <location>
        <begin position="229"/>
        <end position="284"/>
    </location>
</feature>
<reference evidence="20" key="1">
    <citation type="submission" date="2020-09" db="EMBL/GenBank/DDBJ databases">
        <title>A novel bacterium of genus Mangrovicoccus, isolated from South China Sea.</title>
        <authorList>
            <person name="Huang H."/>
            <person name="Mo K."/>
            <person name="Hu Y."/>
        </authorList>
    </citation>
    <scope>NUCLEOTIDE SEQUENCE</scope>
    <source>
        <strain evidence="20">HB182678</strain>
    </source>
</reference>
<evidence type="ECO:0000256" key="14">
    <source>
        <dbReference type="PROSITE-ProRule" id="PRU00169"/>
    </source>
</evidence>
<dbReference type="InterPro" id="IPR001789">
    <property type="entry name" value="Sig_transdc_resp-reg_receiver"/>
</dbReference>
<dbReference type="PROSITE" id="PS50113">
    <property type="entry name" value="PAC"/>
    <property type="match status" value="1"/>
</dbReference>
<evidence type="ECO:0000256" key="5">
    <source>
        <dbReference type="ARBA" id="ARBA00022519"/>
    </source>
</evidence>
<dbReference type="PANTHER" id="PTHR43047:SF64">
    <property type="entry name" value="HISTIDINE KINASE CONTAINING CHEY-HOMOLOGOUS RECEIVER DOMAIN AND PAS DOMAIN-RELATED"/>
    <property type="match status" value="1"/>
</dbReference>
<evidence type="ECO:0000256" key="6">
    <source>
        <dbReference type="ARBA" id="ARBA00022553"/>
    </source>
</evidence>
<evidence type="ECO:0000256" key="13">
    <source>
        <dbReference type="ARBA" id="ARBA00023136"/>
    </source>
</evidence>
<dbReference type="Proteomes" id="UP000609121">
    <property type="component" value="Unassembled WGS sequence"/>
</dbReference>
<dbReference type="RefSeq" id="WP_193187102.1">
    <property type="nucleotide sequence ID" value="NZ_JACVXA010000113.1"/>
</dbReference>
<dbReference type="InterPro" id="IPR005467">
    <property type="entry name" value="His_kinase_dom"/>
</dbReference>
<name>A0A8J7CJB7_9RHOB</name>
<dbReference type="CDD" id="cd17546">
    <property type="entry name" value="REC_hyHK_CKI1_RcsC-like"/>
    <property type="match status" value="1"/>
</dbReference>
<feature type="domain" description="Response regulatory" evidence="17">
    <location>
        <begin position="621"/>
        <end position="738"/>
    </location>
</feature>
<dbReference type="SUPFAM" id="SSF55785">
    <property type="entry name" value="PYP-like sensor domain (PAS domain)"/>
    <property type="match status" value="1"/>
</dbReference>
<dbReference type="CDD" id="cd16922">
    <property type="entry name" value="HATPase_EvgS-ArcB-TorS-like"/>
    <property type="match status" value="1"/>
</dbReference>
<evidence type="ECO:0000256" key="15">
    <source>
        <dbReference type="SAM" id="Phobius"/>
    </source>
</evidence>
<dbReference type="SUPFAM" id="SSF55874">
    <property type="entry name" value="ATPase domain of HSP90 chaperone/DNA topoisomerase II/histidine kinase"/>
    <property type="match status" value="1"/>
</dbReference>
<dbReference type="GO" id="GO:0005886">
    <property type="term" value="C:plasma membrane"/>
    <property type="evidence" value="ECO:0007669"/>
    <property type="project" value="UniProtKB-SubCell"/>
</dbReference>
<evidence type="ECO:0000313" key="21">
    <source>
        <dbReference type="Proteomes" id="UP000609121"/>
    </source>
</evidence>
<evidence type="ECO:0000256" key="1">
    <source>
        <dbReference type="ARBA" id="ARBA00000085"/>
    </source>
</evidence>
<keyword evidence="7" id="KW-0808">Transferase</keyword>
<dbReference type="Gene3D" id="1.10.287.130">
    <property type="match status" value="1"/>
</dbReference>
<evidence type="ECO:0000256" key="3">
    <source>
        <dbReference type="ARBA" id="ARBA00012438"/>
    </source>
</evidence>
<dbReference type="InterPro" id="IPR035965">
    <property type="entry name" value="PAS-like_dom_sf"/>
</dbReference>
<dbReference type="Pfam" id="PF01627">
    <property type="entry name" value="Hpt"/>
    <property type="match status" value="1"/>
</dbReference>
<dbReference type="Pfam" id="PF02518">
    <property type="entry name" value="HATPase_c"/>
    <property type="match status" value="1"/>
</dbReference>
<sequence>MALRAIEEDSLPVLFGRQRIRSRILTGFTVLALVLCVGLVGGLGWMVQAEIDELGRATSDNLQWTLSKTEVEYVRMQEAFRDGAEGRPDTTEIRRRFDIVYSRISTLEVSPAFAPLRDDPGMAGKLAEIRSFLDDTVGLIDGPDDALVAALPGLQPRIDALEANIREIGLTGLRIFAEISDNRRAELVHGFIVAGAVLGLVLCALVLIAGMLLGMARTAEHRTREMMRTATRLRTIVETSLDGIFVADPAGTIIEFNPAAQAIFGYSRNEARGNNAGDLLFPPEVTADLRGGRLAYLNERRRPEPHERVIELTAVDCNGRRFPAEFSVDRADQDDGHVFVAIIRDITRRKAAEEGLTQARDRALAGERAKAEFLAVMSHEMRTPLNGLLGTMDLLHDHALSERQAALLARMQSSGRSLLALVNDVLELAKFEAGKMQAEARAFSVPRLADGVIETAAPMATANENTLNWAWVGAPVETVMADSRRLRQILLNLVGNAVKFTRGGSVDLEIEALGARRDMLEFRVIDTGIGIDPDHAERIFEDFETLDSSYAREVGGTGLGLGIARRLAGMLGGEIGVESEPGEGSLFWLRIPIEHVDSPAEAEPVIGGPRKTRGRLNRPLDLLLVEDNEINRFVAREMLEAEGHKVTEAVNGRAGVEWAASRCFDAILMDISMPEMDGPEAARLIRSGDGPSARVPIIAVTAHALPEEIARFHEAGMDACISKPLDRELLLDTLVQVVSGGTVRAPAPPEPPRPVDLSRLDELRERLRPEAFSALLERFVTETRGTVAALASGQVAPEELAATAHRIAGSCATFGFDALRSALARIETEAKAGRTVSPGDLAALTGLWDESHALLIAREDLAASETGRARSAAL</sequence>
<gene>
    <name evidence="20" type="ORF">ICN82_20655</name>
</gene>
<keyword evidence="12" id="KW-0902">Two-component regulatory system</keyword>
<keyword evidence="8 15" id="KW-0812">Transmembrane</keyword>
<dbReference type="SMART" id="SM00091">
    <property type="entry name" value="PAS"/>
    <property type="match status" value="1"/>
</dbReference>
<evidence type="ECO:0000259" key="17">
    <source>
        <dbReference type="PROSITE" id="PS50110"/>
    </source>
</evidence>
<dbReference type="CDD" id="cd00130">
    <property type="entry name" value="PAS"/>
    <property type="match status" value="1"/>
</dbReference>
<comment type="catalytic activity">
    <reaction evidence="1">
        <text>ATP + protein L-histidine = ADP + protein N-phospho-L-histidine.</text>
        <dbReference type="EC" id="2.7.13.3"/>
    </reaction>
</comment>
<dbReference type="SMART" id="SM00388">
    <property type="entry name" value="HisKA"/>
    <property type="match status" value="1"/>
</dbReference>
<keyword evidence="6 14" id="KW-0597">Phosphoprotein</keyword>
<feature type="domain" description="PAC" evidence="19">
    <location>
        <begin position="308"/>
        <end position="358"/>
    </location>
</feature>
<evidence type="ECO:0000256" key="7">
    <source>
        <dbReference type="ARBA" id="ARBA00022679"/>
    </source>
</evidence>
<dbReference type="InterPro" id="IPR036097">
    <property type="entry name" value="HisK_dim/P_sf"/>
</dbReference>
<dbReference type="InterPro" id="IPR036890">
    <property type="entry name" value="HATPase_C_sf"/>
</dbReference>
<evidence type="ECO:0000256" key="12">
    <source>
        <dbReference type="ARBA" id="ARBA00023012"/>
    </source>
</evidence>
<evidence type="ECO:0000259" key="19">
    <source>
        <dbReference type="PROSITE" id="PS50113"/>
    </source>
</evidence>
<feature type="domain" description="Histidine kinase" evidence="16">
    <location>
        <begin position="376"/>
        <end position="595"/>
    </location>
</feature>
<dbReference type="GO" id="GO:0000155">
    <property type="term" value="F:phosphorelay sensor kinase activity"/>
    <property type="evidence" value="ECO:0007669"/>
    <property type="project" value="InterPro"/>
</dbReference>
<dbReference type="Gene3D" id="3.30.450.20">
    <property type="entry name" value="PAS domain"/>
    <property type="match status" value="1"/>
</dbReference>
<dbReference type="SMART" id="SM00448">
    <property type="entry name" value="REC"/>
    <property type="match status" value="1"/>
</dbReference>
<dbReference type="InterPro" id="IPR003661">
    <property type="entry name" value="HisK_dim/P_dom"/>
</dbReference>
<dbReference type="PRINTS" id="PR00344">
    <property type="entry name" value="BCTRLSENSOR"/>
</dbReference>
<dbReference type="FunFam" id="3.30.565.10:FF:000010">
    <property type="entry name" value="Sensor histidine kinase RcsC"/>
    <property type="match status" value="1"/>
</dbReference>
<keyword evidence="21" id="KW-1185">Reference proteome</keyword>
<dbReference type="Gene3D" id="3.30.565.10">
    <property type="entry name" value="Histidine kinase-like ATPase, C-terminal domain"/>
    <property type="match status" value="1"/>
</dbReference>
<dbReference type="Pfam" id="PF00072">
    <property type="entry name" value="Response_reg"/>
    <property type="match status" value="1"/>
</dbReference>
<keyword evidence="10" id="KW-0067">ATP-binding</keyword>
<feature type="transmembrane region" description="Helical" evidence="15">
    <location>
        <begin position="191"/>
        <end position="216"/>
    </location>
</feature>
<dbReference type="PANTHER" id="PTHR43047">
    <property type="entry name" value="TWO-COMPONENT HISTIDINE PROTEIN KINASE"/>
    <property type="match status" value="1"/>
</dbReference>
<dbReference type="PROSITE" id="PS50109">
    <property type="entry name" value="HIS_KIN"/>
    <property type="match status" value="1"/>
</dbReference>
<dbReference type="Pfam" id="PF13426">
    <property type="entry name" value="PAS_9"/>
    <property type="match status" value="1"/>
</dbReference>
<organism evidence="20 21">
    <name type="scientific">Mangrovicoccus algicola</name>
    <dbReference type="NCBI Taxonomy" id="2771008"/>
    <lineage>
        <taxon>Bacteria</taxon>
        <taxon>Pseudomonadati</taxon>
        <taxon>Pseudomonadota</taxon>
        <taxon>Alphaproteobacteria</taxon>
        <taxon>Rhodobacterales</taxon>
        <taxon>Paracoccaceae</taxon>
        <taxon>Mangrovicoccus</taxon>
    </lineage>
</organism>
<evidence type="ECO:0000256" key="2">
    <source>
        <dbReference type="ARBA" id="ARBA00004429"/>
    </source>
</evidence>
<dbReference type="Pfam" id="PF00512">
    <property type="entry name" value="HisKA"/>
    <property type="match status" value="1"/>
</dbReference>
<proteinExistence type="predicted"/>
<evidence type="ECO:0000256" key="8">
    <source>
        <dbReference type="ARBA" id="ARBA00022692"/>
    </source>
</evidence>
<dbReference type="InterPro" id="IPR000700">
    <property type="entry name" value="PAS-assoc_C"/>
</dbReference>
<dbReference type="CDD" id="cd00082">
    <property type="entry name" value="HisKA"/>
    <property type="match status" value="1"/>
</dbReference>
<dbReference type="SUPFAM" id="SSF47226">
    <property type="entry name" value="Histidine-containing phosphotransfer domain, HPT domain"/>
    <property type="match status" value="1"/>
</dbReference>
<dbReference type="InterPro" id="IPR003594">
    <property type="entry name" value="HATPase_dom"/>
</dbReference>
<comment type="subcellular location">
    <subcellularLocation>
        <location evidence="2">Cell inner membrane</location>
        <topology evidence="2">Multi-pass membrane protein</topology>
    </subcellularLocation>
</comment>
<dbReference type="Gene3D" id="1.20.120.160">
    <property type="entry name" value="HPT domain"/>
    <property type="match status" value="1"/>
</dbReference>
<dbReference type="EMBL" id="JACVXA010000113">
    <property type="protein sequence ID" value="MBE3640620.1"/>
    <property type="molecule type" value="Genomic_DNA"/>
</dbReference>
<evidence type="ECO:0000259" key="16">
    <source>
        <dbReference type="PROSITE" id="PS50109"/>
    </source>
</evidence>
<dbReference type="InterPro" id="IPR000014">
    <property type="entry name" value="PAS"/>
</dbReference>
<keyword evidence="5" id="KW-0997">Cell inner membrane</keyword>
<dbReference type="InterPro" id="IPR011006">
    <property type="entry name" value="CheY-like_superfamily"/>
</dbReference>
<keyword evidence="10" id="KW-0547">Nucleotide-binding</keyword>
<protein>
    <recommendedName>
        <fullName evidence="3">histidine kinase</fullName>
        <ecNumber evidence="3">2.7.13.3</ecNumber>
    </recommendedName>
</protein>
<evidence type="ECO:0000256" key="4">
    <source>
        <dbReference type="ARBA" id="ARBA00022475"/>
    </source>
</evidence>
<keyword evidence="11 15" id="KW-1133">Transmembrane helix</keyword>
<dbReference type="InterPro" id="IPR008207">
    <property type="entry name" value="Sig_transdc_His_kin_Hpt_dom"/>
</dbReference>
<dbReference type="Gene3D" id="3.40.50.2300">
    <property type="match status" value="1"/>
</dbReference>
<evidence type="ECO:0000256" key="11">
    <source>
        <dbReference type="ARBA" id="ARBA00022989"/>
    </source>
</evidence>
<evidence type="ECO:0000256" key="10">
    <source>
        <dbReference type="ARBA" id="ARBA00022840"/>
    </source>
</evidence>
<dbReference type="SUPFAM" id="SSF47384">
    <property type="entry name" value="Homodimeric domain of signal transducing histidine kinase"/>
    <property type="match status" value="1"/>
</dbReference>
<dbReference type="InterPro" id="IPR036641">
    <property type="entry name" value="HPT_dom_sf"/>
</dbReference>
<dbReference type="CDD" id="cd00088">
    <property type="entry name" value="HPT"/>
    <property type="match status" value="1"/>
</dbReference>
<keyword evidence="13 15" id="KW-0472">Membrane</keyword>
<dbReference type="NCBIfam" id="TIGR00229">
    <property type="entry name" value="sensory_box"/>
    <property type="match status" value="1"/>
</dbReference>
<keyword evidence="9" id="KW-0418">Kinase</keyword>
<dbReference type="SMART" id="SM00387">
    <property type="entry name" value="HATPase_c"/>
    <property type="match status" value="1"/>
</dbReference>
<evidence type="ECO:0000256" key="9">
    <source>
        <dbReference type="ARBA" id="ARBA00022777"/>
    </source>
</evidence>
<dbReference type="EC" id="2.7.13.3" evidence="3"/>
<dbReference type="SUPFAM" id="SSF52172">
    <property type="entry name" value="CheY-like"/>
    <property type="match status" value="1"/>
</dbReference>
<dbReference type="InterPro" id="IPR004358">
    <property type="entry name" value="Sig_transdc_His_kin-like_C"/>
</dbReference>
<accession>A0A8J7CJB7</accession>
<dbReference type="PROSITE" id="PS50110">
    <property type="entry name" value="RESPONSE_REGULATORY"/>
    <property type="match status" value="1"/>
</dbReference>
<evidence type="ECO:0000259" key="18">
    <source>
        <dbReference type="PROSITE" id="PS50112"/>
    </source>
</evidence>
<keyword evidence="4" id="KW-1003">Cell membrane</keyword>
<dbReference type="AlphaFoldDB" id="A0A8J7CJB7"/>
<evidence type="ECO:0000313" key="20">
    <source>
        <dbReference type="EMBL" id="MBE3640620.1"/>
    </source>
</evidence>
<dbReference type="PROSITE" id="PS50112">
    <property type="entry name" value="PAS"/>
    <property type="match status" value="1"/>
</dbReference>
<feature type="modified residue" description="4-aspartylphosphate" evidence="14">
    <location>
        <position position="670"/>
    </location>
</feature>
<feature type="transmembrane region" description="Helical" evidence="15">
    <location>
        <begin position="24"/>
        <end position="47"/>
    </location>
</feature>
<comment type="caution">
    <text evidence="20">The sequence shown here is derived from an EMBL/GenBank/DDBJ whole genome shotgun (WGS) entry which is preliminary data.</text>
</comment>